<dbReference type="PANTHER" id="PTHR46312:SF2">
    <property type="entry name" value="NUCLEOTIDE-BINDING OLIGOMERIZATION DOMAIN-CONTAINING PROTEIN 2-LIKE"/>
    <property type="match status" value="1"/>
</dbReference>
<dbReference type="PROSITE" id="PS50837">
    <property type="entry name" value="NACHT"/>
    <property type="match status" value="1"/>
</dbReference>
<gene>
    <name evidence="5" type="ORF">PEVE_00001619</name>
</gene>
<dbReference type="PANTHER" id="PTHR46312">
    <property type="entry name" value="NACHT DOMAIN-CONTAINING PROTEIN"/>
    <property type="match status" value="1"/>
</dbReference>
<dbReference type="Gene3D" id="3.40.50.1580">
    <property type="entry name" value="Nucleoside phosphorylase domain"/>
    <property type="match status" value="1"/>
</dbReference>
<proteinExistence type="predicted"/>
<dbReference type="InterPro" id="IPR007111">
    <property type="entry name" value="NACHT_NTPase"/>
</dbReference>
<feature type="compositionally biased region" description="Acidic residues" evidence="3">
    <location>
        <begin position="1160"/>
        <end position="1170"/>
    </location>
</feature>
<accession>A0ABN8Q5N2</accession>
<dbReference type="Pfam" id="PF05729">
    <property type="entry name" value="NACHT"/>
    <property type="match status" value="1"/>
</dbReference>
<evidence type="ECO:0000313" key="6">
    <source>
        <dbReference type="Proteomes" id="UP001159427"/>
    </source>
</evidence>
<feature type="non-terminal residue" evidence="5">
    <location>
        <position position="1"/>
    </location>
</feature>
<dbReference type="SUPFAM" id="SSF52540">
    <property type="entry name" value="P-loop containing nucleoside triphosphate hydrolases"/>
    <property type="match status" value="1"/>
</dbReference>
<dbReference type="SUPFAM" id="SSF53167">
    <property type="entry name" value="Purine and uridine phosphorylases"/>
    <property type="match status" value="1"/>
</dbReference>
<feature type="domain" description="NACHT" evidence="4">
    <location>
        <begin position="393"/>
        <end position="516"/>
    </location>
</feature>
<dbReference type="Proteomes" id="UP001159427">
    <property type="component" value="Unassembled WGS sequence"/>
</dbReference>
<dbReference type="SUPFAM" id="SSF52047">
    <property type="entry name" value="RNI-like"/>
    <property type="match status" value="1"/>
</dbReference>
<dbReference type="InterPro" id="IPR032675">
    <property type="entry name" value="LRR_dom_sf"/>
</dbReference>
<dbReference type="EMBL" id="CALNXI010001091">
    <property type="protein sequence ID" value="CAH3155081.1"/>
    <property type="molecule type" value="Genomic_DNA"/>
</dbReference>
<evidence type="ECO:0000256" key="1">
    <source>
        <dbReference type="ARBA" id="ARBA00022741"/>
    </source>
</evidence>
<reference evidence="5 6" key="1">
    <citation type="submission" date="2022-05" db="EMBL/GenBank/DDBJ databases">
        <authorList>
            <consortium name="Genoscope - CEA"/>
            <person name="William W."/>
        </authorList>
    </citation>
    <scope>NUCLEOTIDE SEQUENCE [LARGE SCALE GENOMIC DNA]</scope>
</reference>
<dbReference type="InterPro" id="IPR027417">
    <property type="entry name" value="P-loop_NTPase"/>
</dbReference>
<evidence type="ECO:0000259" key="4">
    <source>
        <dbReference type="PROSITE" id="PS50837"/>
    </source>
</evidence>
<dbReference type="PRINTS" id="PR00364">
    <property type="entry name" value="DISEASERSIST"/>
</dbReference>
<evidence type="ECO:0000256" key="2">
    <source>
        <dbReference type="ARBA" id="ARBA00022840"/>
    </source>
</evidence>
<dbReference type="InterPro" id="IPR035994">
    <property type="entry name" value="Nucleoside_phosphorylase_sf"/>
</dbReference>
<evidence type="ECO:0000313" key="5">
    <source>
        <dbReference type="EMBL" id="CAH3155081.1"/>
    </source>
</evidence>
<sequence>LGKLLIETPWHSTKNLIGRGDSAHKNMADVPPALTLELPKKSDLPNTFKPWNEVHLPIDILLLTVDDCEFLACFTYLRNAIKSYQKNLGFVYFGNMGESGDVPLKVALMTCLEGSSVPHGSLVTVKNAVVELRPKAVFYIGCCEGLNPEVTKLQLGDVVVSSKLTTESLKTPVGRDILHLVRHADHGWIPPLKCPEDRKVQVCCGGDISSGIKPVSTKQQNMSHITQATAFEIGGEGLFVAAHDLKIEWVIVKGISHFAGGNNPAENSWESHACIMAASLVSNMLKDPFVFEQWPHYEDPSARKQPSSSAANKEELPDSRCLEECQKQLRSIYEINSKVKIVPWDQSSAVHIDEIYTQLSWLMDEKKPSGVTQKELKHYTNIFDGGRLHRTLKRILVHGRPGIGKTVFTQKATFDWSQHRFKGKIGRFDLVLLVKLRDVCNLNDVPAILNDANLLARDGPVSTENLYDYVRRHQENVLLILDGYDEYVHSAASQSPVLQIWERKQLRNCCVIITSRDMKGEGLKRSSDAQFEIDGFDRERQEEFARRFLKDDQDVKEFFRYLEQQDLEDVAKIPILLLMLLLVWKEKDREGLPSSRVKVYFQFLQTMFNHMSEKQKKPAEKVDDHIQELCKIGELAFDALLQDLLSFPVSKLPDHVLAEKLIEAGLFQLLNMSALNPCKAVHFIHKSMQEFLASLFLKEKLLSQESKNTSLFKVDSIEKIFKLNEVFKFAAEMSEEAAREILVHLLEMAAKEDSEYSFDNQAPSVEDLSETQKNLLTLCTQLFFYCSADTRSELLPTFLSNLGGVLFILNPDQLNIAAKENFVKTTASLMYIFFSYSNQYTEQSYNNLIALAQQLNAVIVSRTGEQKASEFLNVFPWRSVDEFFLMKEENNTHLYFTQIVKRTYHGISSLPFKMVKTLVSLEETTKKTNMNGDESSEESSSSCCSKRHGLSRVWRIDAEWVNRSEVEQLIEMMPFITAPHVISVWGELYGEVFDAEVTESLLRSIPTIHKLERLILRAINLTSSPAVEFISRVFKQDLPNLKLLDMSWNPLLGAGVDSLIKHLSCAPHLEELKLEDVKMTPQQVMNLTSAIKQHGNIIELWSDYHDNKGNPKPEHEWPSEDFWRILYPRLFPDSSPESAHEQEQNEGEVIESEDGKALYESEENQEQVGC</sequence>
<feature type="region of interest" description="Disordered" evidence="3">
    <location>
        <begin position="1133"/>
        <end position="1170"/>
    </location>
</feature>
<dbReference type="Gene3D" id="3.40.50.300">
    <property type="entry name" value="P-loop containing nucleotide triphosphate hydrolases"/>
    <property type="match status" value="1"/>
</dbReference>
<evidence type="ECO:0000256" key="3">
    <source>
        <dbReference type="SAM" id="MobiDB-lite"/>
    </source>
</evidence>
<name>A0ABN8Q5N2_9CNID</name>
<dbReference type="Gene3D" id="3.80.10.10">
    <property type="entry name" value="Ribonuclease Inhibitor"/>
    <property type="match status" value="1"/>
</dbReference>
<protein>
    <recommendedName>
        <fullName evidence="4">NACHT domain-containing protein</fullName>
    </recommendedName>
</protein>
<organism evidence="5 6">
    <name type="scientific">Porites evermanni</name>
    <dbReference type="NCBI Taxonomy" id="104178"/>
    <lineage>
        <taxon>Eukaryota</taxon>
        <taxon>Metazoa</taxon>
        <taxon>Cnidaria</taxon>
        <taxon>Anthozoa</taxon>
        <taxon>Hexacorallia</taxon>
        <taxon>Scleractinia</taxon>
        <taxon>Fungiina</taxon>
        <taxon>Poritidae</taxon>
        <taxon>Porites</taxon>
    </lineage>
</organism>
<keyword evidence="6" id="KW-1185">Reference proteome</keyword>
<comment type="caution">
    <text evidence="5">The sequence shown here is derived from an EMBL/GenBank/DDBJ whole genome shotgun (WGS) entry which is preliminary data.</text>
</comment>
<keyword evidence="1" id="KW-0547">Nucleotide-binding</keyword>
<keyword evidence="2" id="KW-0067">ATP-binding</keyword>